<dbReference type="InterPro" id="IPR014284">
    <property type="entry name" value="RNA_pol_sigma-70_dom"/>
</dbReference>
<feature type="domain" description="RNA polymerase sigma-70 region 2" evidence="5">
    <location>
        <begin position="23"/>
        <end position="89"/>
    </location>
</feature>
<dbReference type="EMBL" id="BJON01000021">
    <property type="protein sequence ID" value="GED71453.1"/>
    <property type="molecule type" value="Genomic_DNA"/>
</dbReference>
<dbReference type="Proteomes" id="UP000319578">
    <property type="component" value="Unassembled WGS sequence"/>
</dbReference>
<evidence type="ECO:0000313" key="8">
    <source>
        <dbReference type="EMBL" id="KNB68943.1"/>
    </source>
</evidence>
<dbReference type="InterPro" id="IPR007627">
    <property type="entry name" value="RNA_pol_sigma70_r2"/>
</dbReference>
<gene>
    <name evidence="8" type="ORF">ADS79_30940</name>
    <name evidence="7" type="ORF">BRE01_51550</name>
</gene>
<evidence type="ECO:0000313" key="10">
    <source>
        <dbReference type="Proteomes" id="UP000319578"/>
    </source>
</evidence>
<dbReference type="STRING" id="54915.ADS79_30940"/>
<organism evidence="8 9">
    <name type="scientific">Brevibacillus reuszeri</name>
    <dbReference type="NCBI Taxonomy" id="54915"/>
    <lineage>
        <taxon>Bacteria</taxon>
        <taxon>Bacillati</taxon>
        <taxon>Bacillota</taxon>
        <taxon>Bacilli</taxon>
        <taxon>Bacillales</taxon>
        <taxon>Paenibacillaceae</taxon>
        <taxon>Brevibacillus</taxon>
    </lineage>
</organism>
<dbReference type="OrthoDB" id="9784984at2"/>
<evidence type="ECO:0000259" key="6">
    <source>
        <dbReference type="Pfam" id="PF08281"/>
    </source>
</evidence>
<dbReference type="GO" id="GO:0003677">
    <property type="term" value="F:DNA binding"/>
    <property type="evidence" value="ECO:0007669"/>
    <property type="project" value="InterPro"/>
</dbReference>
<evidence type="ECO:0000259" key="5">
    <source>
        <dbReference type="Pfam" id="PF04542"/>
    </source>
</evidence>
<evidence type="ECO:0000256" key="1">
    <source>
        <dbReference type="ARBA" id="ARBA00010641"/>
    </source>
</evidence>
<proteinExistence type="inferred from homology"/>
<dbReference type="Pfam" id="PF04542">
    <property type="entry name" value="Sigma70_r2"/>
    <property type="match status" value="1"/>
</dbReference>
<dbReference type="AlphaFoldDB" id="A0A0K9YJM5"/>
<dbReference type="RefSeq" id="WP_049742324.1">
    <property type="nucleotide sequence ID" value="NZ_BJON01000021.1"/>
</dbReference>
<keyword evidence="10" id="KW-1185">Reference proteome</keyword>
<dbReference type="InterPro" id="IPR013249">
    <property type="entry name" value="RNA_pol_sigma70_r4_t2"/>
</dbReference>
<accession>A0A0K9YJM5</accession>
<keyword evidence="4" id="KW-0804">Transcription</keyword>
<dbReference type="Gene3D" id="1.10.1740.10">
    <property type="match status" value="1"/>
</dbReference>
<reference evidence="8" key="2">
    <citation type="submission" date="2015-07" db="EMBL/GenBank/DDBJ databases">
        <title>MeaNS - Measles Nucleotide Surveillance Program.</title>
        <authorList>
            <person name="Tran T."/>
            <person name="Druce J."/>
        </authorList>
    </citation>
    <scope>NUCLEOTIDE SEQUENCE</scope>
    <source>
        <strain evidence="8">DSM 9887</strain>
    </source>
</reference>
<dbReference type="PANTHER" id="PTHR43133:SF51">
    <property type="entry name" value="RNA POLYMERASE SIGMA FACTOR"/>
    <property type="match status" value="1"/>
</dbReference>
<dbReference type="SUPFAM" id="SSF88946">
    <property type="entry name" value="Sigma2 domain of RNA polymerase sigma factors"/>
    <property type="match status" value="1"/>
</dbReference>
<keyword evidence="3" id="KW-0731">Sigma factor</keyword>
<dbReference type="InterPro" id="IPR013325">
    <property type="entry name" value="RNA_pol_sigma_r2"/>
</dbReference>
<feature type="domain" description="RNA polymerase sigma factor 70 region 4 type 2" evidence="6">
    <location>
        <begin position="119"/>
        <end position="169"/>
    </location>
</feature>
<dbReference type="GO" id="GO:0006352">
    <property type="term" value="P:DNA-templated transcription initiation"/>
    <property type="evidence" value="ECO:0007669"/>
    <property type="project" value="InterPro"/>
</dbReference>
<reference evidence="7 10" key="3">
    <citation type="submission" date="2019-06" db="EMBL/GenBank/DDBJ databases">
        <title>Whole genome shotgun sequence of Brevibacillus reuszeri NBRC 15719.</title>
        <authorList>
            <person name="Hosoyama A."/>
            <person name="Uohara A."/>
            <person name="Ohji S."/>
            <person name="Ichikawa N."/>
        </authorList>
    </citation>
    <scope>NUCLEOTIDE SEQUENCE [LARGE SCALE GENOMIC DNA]</scope>
    <source>
        <strain evidence="7 10">NBRC 15719</strain>
    </source>
</reference>
<name>A0A0K9YJM5_9BACL</name>
<protein>
    <submittedName>
        <fullName evidence="8">RNA polymerase</fullName>
    </submittedName>
</protein>
<evidence type="ECO:0000256" key="4">
    <source>
        <dbReference type="ARBA" id="ARBA00023163"/>
    </source>
</evidence>
<sequence length="184" mass="22109">MQDDRVIVEEVLQGNKEAYTQIIQKYNKRIRLLIRKMIGQSVHEQDMAQEIFIKVYYHLGEYNKNFAFGAWLYRIATNYCFDELRRRKRSFQMTNDEVELFTTETPELEYLAKEQRAFLQNRMMTLEPKYRIVLELRYLQFMSYEEISEKLGVPLSTVRTRISRGKSKLRDSITRTGKGGDFYL</sequence>
<dbReference type="Pfam" id="PF08281">
    <property type="entry name" value="Sigma70_r4_2"/>
    <property type="match status" value="1"/>
</dbReference>
<dbReference type="Gene3D" id="1.10.10.10">
    <property type="entry name" value="Winged helix-like DNA-binding domain superfamily/Winged helix DNA-binding domain"/>
    <property type="match status" value="1"/>
</dbReference>
<dbReference type="InterPro" id="IPR036388">
    <property type="entry name" value="WH-like_DNA-bd_sf"/>
</dbReference>
<dbReference type="Proteomes" id="UP000036834">
    <property type="component" value="Unassembled WGS sequence"/>
</dbReference>
<dbReference type="CDD" id="cd06171">
    <property type="entry name" value="Sigma70_r4"/>
    <property type="match status" value="1"/>
</dbReference>
<comment type="caution">
    <text evidence="8">The sequence shown here is derived from an EMBL/GenBank/DDBJ whole genome shotgun (WGS) entry which is preliminary data.</text>
</comment>
<keyword evidence="2" id="KW-0805">Transcription regulation</keyword>
<dbReference type="InterPro" id="IPR013324">
    <property type="entry name" value="RNA_pol_sigma_r3/r4-like"/>
</dbReference>
<evidence type="ECO:0000313" key="7">
    <source>
        <dbReference type="EMBL" id="GED71453.1"/>
    </source>
</evidence>
<dbReference type="PANTHER" id="PTHR43133">
    <property type="entry name" value="RNA POLYMERASE ECF-TYPE SIGMA FACTO"/>
    <property type="match status" value="1"/>
</dbReference>
<evidence type="ECO:0000256" key="2">
    <source>
        <dbReference type="ARBA" id="ARBA00023015"/>
    </source>
</evidence>
<dbReference type="SUPFAM" id="SSF88659">
    <property type="entry name" value="Sigma3 and sigma4 domains of RNA polymerase sigma factors"/>
    <property type="match status" value="1"/>
</dbReference>
<evidence type="ECO:0000313" key="9">
    <source>
        <dbReference type="Proteomes" id="UP000036834"/>
    </source>
</evidence>
<dbReference type="NCBIfam" id="TIGR02937">
    <property type="entry name" value="sigma70-ECF"/>
    <property type="match status" value="1"/>
</dbReference>
<dbReference type="GO" id="GO:0016987">
    <property type="term" value="F:sigma factor activity"/>
    <property type="evidence" value="ECO:0007669"/>
    <property type="project" value="UniProtKB-KW"/>
</dbReference>
<dbReference type="InterPro" id="IPR039425">
    <property type="entry name" value="RNA_pol_sigma-70-like"/>
</dbReference>
<dbReference type="EMBL" id="LGIQ01000016">
    <property type="protein sequence ID" value="KNB68943.1"/>
    <property type="molecule type" value="Genomic_DNA"/>
</dbReference>
<dbReference type="PATRIC" id="fig|54915.3.peg.5884"/>
<evidence type="ECO:0000256" key="3">
    <source>
        <dbReference type="ARBA" id="ARBA00023082"/>
    </source>
</evidence>
<reference evidence="9" key="1">
    <citation type="submission" date="2015-07" db="EMBL/GenBank/DDBJ databases">
        <title>Genome sequencing project for genomic taxonomy and phylogenomics of Bacillus-like bacteria.</title>
        <authorList>
            <person name="Liu B."/>
            <person name="Wang J."/>
            <person name="Zhu Y."/>
            <person name="Liu G."/>
            <person name="Chen Q."/>
            <person name="Chen Z."/>
            <person name="Lan J."/>
            <person name="Che J."/>
            <person name="Ge C."/>
            <person name="Shi H."/>
            <person name="Pan Z."/>
            <person name="Liu X."/>
        </authorList>
    </citation>
    <scope>NUCLEOTIDE SEQUENCE [LARGE SCALE GENOMIC DNA]</scope>
    <source>
        <strain evidence="9">DSM 9887</strain>
    </source>
</reference>
<comment type="similarity">
    <text evidence="1">Belongs to the sigma-70 factor family. ECF subfamily.</text>
</comment>